<dbReference type="InterPro" id="IPR046335">
    <property type="entry name" value="LacI/GalR-like_sensor"/>
</dbReference>
<dbReference type="InterPro" id="IPR036388">
    <property type="entry name" value="WH-like_DNA-bd_sf"/>
</dbReference>
<dbReference type="PRINTS" id="PR00035">
    <property type="entry name" value="HTHGNTR"/>
</dbReference>
<keyword evidence="3" id="KW-0804">Transcription</keyword>
<evidence type="ECO:0000256" key="2">
    <source>
        <dbReference type="ARBA" id="ARBA00023125"/>
    </source>
</evidence>
<dbReference type="PANTHER" id="PTHR30146">
    <property type="entry name" value="LACI-RELATED TRANSCRIPTIONAL REPRESSOR"/>
    <property type="match status" value="1"/>
</dbReference>
<accession>A0A9X2FKT1</accession>
<dbReference type="PROSITE" id="PS50949">
    <property type="entry name" value="HTH_GNTR"/>
    <property type="match status" value="1"/>
</dbReference>
<comment type="caution">
    <text evidence="5">The sequence shown here is derived from an EMBL/GenBank/DDBJ whole genome shotgun (WGS) entry which is preliminary data.</text>
</comment>
<dbReference type="InterPro" id="IPR033532">
    <property type="entry name" value="AraR_ligand_bind_dom"/>
</dbReference>
<evidence type="ECO:0000313" key="6">
    <source>
        <dbReference type="Proteomes" id="UP001139006"/>
    </source>
</evidence>
<dbReference type="PANTHER" id="PTHR30146:SF150">
    <property type="entry name" value="ARABINOSE METABOLISM TRANSCRIPTIONAL REPRESSOR"/>
    <property type="match status" value="1"/>
</dbReference>
<dbReference type="InterPro" id="IPR028082">
    <property type="entry name" value="Peripla_BP_I"/>
</dbReference>
<name>A0A9X2FKT1_9LACO</name>
<dbReference type="EMBL" id="JAIULA010000011">
    <property type="protein sequence ID" value="MCP0887034.1"/>
    <property type="molecule type" value="Genomic_DNA"/>
</dbReference>
<protein>
    <submittedName>
        <fullName evidence="5">GntR family transcriptional regulator</fullName>
    </submittedName>
</protein>
<dbReference type="Gene3D" id="3.40.50.2300">
    <property type="match status" value="2"/>
</dbReference>
<dbReference type="AlphaFoldDB" id="A0A9X2FKT1"/>
<keyword evidence="6" id="KW-1185">Reference proteome</keyword>
<evidence type="ECO:0000313" key="5">
    <source>
        <dbReference type="EMBL" id="MCP0887034.1"/>
    </source>
</evidence>
<dbReference type="SMART" id="SM00345">
    <property type="entry name" value="HTH_GNTR"/>
    <property type="match status" value="1"/>
</dbReference>
<dbReference type="InterPro" id="IPR036390">
    <property type="entry name" value="WH_DNA-bd_sf"/>
</dbReference>
<dbReference type="InterPro" id="IPR000524">
    <property type="entry name" value="Tscrpt_reg_HTH_GntR"/>
</dbReference>
<dbReference type="Pfam" id="PF00392">
    <property type="entry name" value="GntR"/>
    <property type="match status" value="1"/>
</dbReference>
<dbReference type="SUPFAM" id="SSF53822">
    <property type="entry name" value="Periplasmic binding protein-like I"/>
    <property type="match status" value="1"/>
</dbReference>
<evidence type="ECO:0000256" key="1">
    <source>
        <dbReference type="ARBA" id="ARBA00023015"/>
    </source>
</evidence>
<proteinExistence type="predicted"/>
<dbReference type="Gene3D" id="1.10.10.10">
    <property type="entry name" value="Winged helix-like DNA-binding domain superfamily/Winged helix DNA-binding domain"/>
    <property type="match status" value="1"/>
</dbReference>
<dbReference type="GO" id="GO:0000976">
    <property type="term" value="F:transcription cis-regulatory region binding"/>
    <property type="evidence" value="ECO:0007669"/>
    <property type="project" value="TreeGrafter"/>
</dbReference>
<dbReference type="Proteomes" id="UP001139006">
    <property type="component" value="Unassembled WGS sequence"/>
</dbReference>
<keyword evidence="2" id="KW-0238">DNA-binding</keyword>
<reference evidence="5 6" key="1">
    <citation type="journal article" date="2023" name="Int. J. Syst. Evol. Microbiol.">
        <title>Ligilactobacillus ubinensis sp. nov., a novel species isolated from the wild ferment of a durian fruit (Durio zibethinus).</title>
        <authorList>
            <person name="Heng Y.C."/>
            <person name="Menon N."/>
            <person name="Chen B."/>
            <person name="Loo B.Z.L."/>
            <person name="Wong G.W.J."/>
            <person name="Lim A.C.H."/>
            <person name="Silvaraju S."/>
            <person name="Kittelmann S."/>
        </authorList>
    </citation>
    <scope>NUCLEOTIDE SEQUENCE [LARGE SCALE GENOMIC DNA]</scope>
    <source>
        <strain evidence="5 6">WILCCON 0076</strain>
    </source>
</reference>
<evidence type="ECO:0000259" key="4">
    <source>
        <dbReference type="PROSITE" id="PS50949"/>
    </source>
</evidence>
<dbReference type="GO" id="GO:0003700">
    <property type="term" value="F:DNA-binding transcription factor activity"/>
    <property type="evidence" value="ECO:0007669"/>
    <property type="project" value="InterPro"/>
</dbReference>
<dbReference type="Pfam" id="PF13377">
    <property type="entry name" value="Peripla_BP_3"/>
    <property type="match status" value="1"/>
</dbReference>
<organism evidence="5 6">
    <name type="scientific">Ligilactobacillus ubinensis</name>
    <dbReference type="NCBI Taxonomy" id="2876789"/>
    <lineage>
        <taxon>Bacteria</taxon>
        <taxon>Bacillati</taxon>
        <taxon>Bacillota</taxon>
        <taxon>Bacilli</taxon>
        <taxon>Lactobacillales</taxon>
        <taxon>Lactobacillaceae</taxon>
        <taxon>Ligilactobacillus</taxon>
    </lineage>
</organism>
<keyword evidence="1" id="KW-0805">Transcription regulation</keyword>
<gene>
    <name evidence="5" type="ORF">LB941_06760</name>
</gene>
<dbReference type="CDD" id="cd01541">
    <property type="entry name" value="PBP1_AraR"/>
    <property type="match status" value="1"/>
</dbReference>
<sequence>MENNYLRVKETLKNKILFGSYHINEKLPTENELMQYFSVSRYTIRKTLANLESEHLIYRIQGAGIFVEDWNKKWNAHVDSKTIGIICTHIASYIFPQIISQIDTILSKEGYSILISSTHNNTVSERNCLINMLDSHVAGLIIEPSQSALPNPNLDIYRTIKQNNIPALFLNAEYPELTFPSITNADSEAEKEVVQYLLDLGHEKILGIFQTSDLQGVYRMQGFIAAYQEYRADSSKSNIIMYRSSDDIKTIIEKMELYLKSTNRPTAIVCYHDKIAIKIMDYLKNTGYSIPGDISIVGFDNYELSKYLTPTLTTLNYDTISIGKEAGHGILQLINTKKFDSIIHKPQLIKGSSTARI</sequence>
<evidence type="ECO:0000256" key="3">
    <source>
        <dbReference type="ARBA" id="ARBA00023163"/>
    </source>
</evidence>
<feature type="domain" description="HTH gntR-type" evidence="4">
    <location>
        <begin position="2"/>
        <end position="70"/>
    </location>
</feature>
<dbReference type="CDD" id="cd07377">
    <property type="entry name" value="WHTH_GntR"/>
    <property type="match status" value="1"/>
</dbReference>
<dbReference type="RefSeq" id="WP_253360556.1">
    <property type="nucleotide sequence ID" value="NZ_JAIULA010000011.1"/>
</dbReference>
<dbReference type="SUPFAM" id="SSF46785">
    <property type="entry name" value="Winged helix' DNA-binding domain"/>
    <property type="match status" value="1"/>
</dbReference>